<dbReference type="Proteomes" id="UP001299235">
    <property type="component" value="Unassembled WGS sequence"/>
</dbReference>
<keyword evidence="3 8" id="KW-0813">Transport</keyword>
<dbReference type="Pfam" id="PF12822">
    <property type="entry name" value="ECF_trnsprt"/>
    <property type="match status" value="1"/>
</dbReference>
<feature type="transmembrane region" description="Helical" evidence="9">
    <location>
        <begin position="123"/>
        <end position="148"/>
    </location>
</feature>
<evidence type="ECO:0000256" key="6">
    <source>
        <dbReference type="ARBA" id="ARBA00022989"/>
    </source>
</evidence>
<dbReference type="PIRSF" id="PIRSF037778">
    <property type="entry name" value="UCP037778_transp_RibU"/>
    <property type="match status" value="1"/>
</dbReference>
<dbReference type="PANTHER" id="PTHR38438:SF1">
    <property type="entry name" value="RIBOFLAVIN TRANSPORTER RIBU"/>
    <property type="match status" value="1"/>
</dbReference>
<dbReference type="InterPro" id="IPR024529">
    <property type="entry name" value="ECF_trnsprt_substrate-spec"/>
</dbReference>
<comment type="subcellular location">
    <subcellularLocation>
        <location evidence="1">Cell membrane</location>
        <topology evidence="1">Multi-pass membrane protein</topology>
    </subcellularLocation>
</comment>
<comment type="caution">
    <text evidence="10">The sequence shown here is derived from an EMBL/GenBank/DDBJ whole genome shotgun (WGS) entry which is preliminary data.</text>
</comment>
<gene>
    <name evidence="10" type="ORF">LKD42_09200</name>
</gene>
<protein>
    <recommendedName>
        <fullName evidence="8">Riboflavin transporter</fullName>
    </recommendedName>
</protein>
<evidence type="ECO:0000256" key="1">
    <source>
        <dbReference type="ARBA" id="ARBA00004651"/>
    </source>
</evidence>
<reference evidence="10 11" key="1">
    <citation type="submission" date="2021-10" db="EMBL/GenBank/DDBJ databases">
        <title>Anaerobic single-cell dispensing facilitates the cultivation of human gut bacteria.</title>
        <authorList>
            <person name="Afrizal A."/>
        </authorList>
    </citation>
    <scope>NUCLEOTIDE SEQUENCE [LARGE SCALE GENOMIC DNA]</scope>
    <source>
        <strain evidence="10 11">CLA-AA-H246</strain>
    </source>
</reference>
<dbReference type="EMBL" id="JAJEQE010000030">
    <property type="protein sequence ID" value="MCC2149429.1"/>
    <property type="molecule type" value="Genomic_DNA"/>
</dbReference>
<dbReference type="Gene3D" id="1.10.1760.20">
    <property type="match status" value="1"/>
</dbReference>
<evidence type="ECO:0000313" key="10">
    <source>
        <dbReference type="EMBL" id="MCC2149429.1"/>
    </source>
</evidence>
<dbReference type="RefSeq" id="WP_022119897.1">
    <property type="nucleotide sequence ID" value="NZ_JAJEQE010000030.1"/>
</dbReference>
<feature type="transmembrane region" description="Helical" evidence="9">
    <location>
        <begin position="20"/>
        <end position="43"/>
    </location>
</feature>
<organism evidence="10 11">
    <name type="scientific">Hominisplanchenecus faecis</name>
    <dbReference type="NCBI Taxonomy" id="2885351"/>
    <lineage>
        <taxon>Bacteria</taxon>
        <taxon>Bacillati</taxon>
        <taxon>Bacillota</taxon>
        <taxon>Clostridia</taxon>
        <taxon>Lachnospirales</taxon>
        <taxon>Lachnospiraceae</taxon>
        <taxon>Hominisplanchenecus</taxon>
    </lineage>
</organism>
<feature type="transmembrane region" description="Helical" evidence="9">
    <location>
        <begin position="168"/>
        <end position="199"/>
    </location>
</feature>
<keyword evidence="6 9" id="KW-1133">Transmembrane helix</keyword>
<keyword evidence="7 8" id="KW-0472">Membrane</keyword>
<feature type="transmembrane region" description="Helical" evidence="9">
    <location>
        <begin position="94"/>
        <end position="111"/>
    </location>
</feature>
<evidence type="ECO:0000256" key="3">
    <source>
        <dbReference type="ARBA" id="ARBA00022448"/>
    </source>
</evidence>
<feature type="transmembrane region" description="Helical" evidence="9">
    <location>
        <begin position="55"/>
        <end position="82"/>
    </location>
</feature>
<keyword evidence="11" id="KW-1185">Reference proteome</keyword>
<dbReference type="PANTHER" id="PTHR38438">
    <property type="entry name" value="RIBOFLAVIN TRANSPORTER RIBU"/>
    <property type="match status" value="1"/>
</dbReference>
<keyword evidence="4 8" id="KW-1003">Cell membrane</keyword>
<sequence>MNSSGTNAVKTTAERSNLRNLVQIGMLGAVSVVLMMFEIPLFFAPSFYKIDLSEIPVLIGTFAMGPVAGMFIELIKVVLHMLFKGSSTAGVGDFANFLIGCAMIVPAGLIYQKKKSKKSAVIGMIAGTLFMAFIGCFLNAFVLLPAYGKAFGMPVDALVAMGTAVNPAINSLLTFVVLAVAPFNILKGLIVGVITFLLYKHVSPILHGTQF</sequence>
<comment type="similarity">
    <text evidence="2 8">Belongs to the prokaryotic riboflavin transporter (P-RFT) (TC 2.A.87) family.</text>
</comment>
<evidence type="ECO:0000256" key="8">
    <source>
        <dbReference type="PIRNR" id="PIRNR037778"/>
    </source>
</evidence>
<evidence type="ECO:0000256" key="4">
    <source>
        <dbReference type="ARBA" id="ARBA00022475"/>
    </source>
</evidence>
<comment type="function">
    <text evidence="8">Probably a riboflavin-binding protein that interacts with the energy-coupling factor (ECF) ABC-transporter complex.</text>
</comment>
<name>A0ABS8EXC6_9FIRM</name>
<evidence type="ECO:0000256" key="9">
    <source>
        <dbReference type="SAM" id="Phobius"/>
    </source>
</evidence>
<keyword evidence="5 9" id="KW-0812">Transmembrane</keyword>
<accession>A0ABS8EXC6</accession>
<evidence type="ECO:0000256" key="2">
    <source>
        <dbReference type="ARBA" id="ARBA00005540"/>
    </source>
</evidence>
<evidence type="ECO:0000256" key="5">
    <source>
        <dbReference type="ARBA" id="ARBA00022692"/>
    </source>
</evidence>
<dbReference type="InterPro" id="IPR025720">
    <property type="entry name" value="RibU"/>
</dbReference>
<evidence type="ECO:0000313" key="11">
    <source>
        <dbReference type="Proteomes" id="UP001299235"/>
    </source>
</evidence>
<proteinExistence type="inferred from homology"/>
<evidence type="ECO:0000256" key="7">
    <source>
        <dbReference type="ARBA" id="ARBA00023136"/>
    </source>
</evidence>